<reference evidence="3" key="1">
    <citation type="submission" date="2025-08" db="UniProtKB">
        <authorList>
            <consortium name="RefSeq"/>
        </authorList>
    </citation>
    <scope>IDENTIFICATION</scope>
    <source>
        <tissue evidence="3">Muscle</tissue>
    </source>
</reference>
<feature type="region of interest" description="Disordered" evidence="1">
    <location>
        <begin position="820"/>
        <end position="851"/>
    </location>
</feature>
<protein>
    <submittedName>
        <fullName evidence="3">Proline-rich protein 36</fullName>
    </submittedName>
</protein>
<dbReference type="GeneID" id="109382436"/>
<feature type="region of interest" description="Disordered" evidence="1">
    <location>
        <begin position="311"/>
        <end position="586"/>
    </location>
</feature>
<feature type="region of interest" description="Disordered" evidence="1">
    <location>
        <begin position="1"/>
        <end position="73"/>
    </location>
</feature>
<sequence length="851" mass="86221">MTTRVSAPKSRLSRRQALRQASGQRGLHRAPCAPRCHTGLAAPQATAPGESLRARESHSFSPSSKTGHPPGQLQLRTVTCSLRGQDVERTQPRPMAGLTPGAGWWTDTASSGSLGDTHHGHWEAQGDPQASHSPSSAEEETQALMESHAQSFHGPNQQSQGGGGSCSPQEASQVVEGSAGQAGAESGLDFAGSPVGKPPETERTGTCWQEDARNPVSWQEATQVMPVQAACPAPAAAEESASPRQHQHSPLPQLSAPLALASLSESAPGTCLGSPVRSRAPSSASSLSCPSLQEFLKVSAVLVQLSESSVSLSDWEAGDTPDADLILSGESSPQGSWGPHQGGGLETWERPEGSGASPLLGFSTVLGGPESAPGLLRASQQPPLLVASPRSGSELSEASSELWDEEDLPEPGAGARPASEHASPAEGGTPQTALPSLGPGMWQEASGTSGSPTSASNTGRARRTSPEAAYSAFPSKTSSSSDSDLSLSLPSGSSASSASKGADFGKGGEPGPPQASAGCPEGPWDTDLSPSIDRKPLQASPEPEVLVSPQAPPGDPSGLAALTAESWAPGRGGSGAPPVSEEARRPLASGVLPEILSPVDEVLSYGSADLPSSTHRGAHFPPPPPALPTESGATPSPHSEDFPSPPEDTMSSGSSLGPPEEDTSISTGKLPSLSEGVLPKALALGAEESGLCLGEGAQGGSLGDGLEESSSTAGGQTVGGRWSELSWRGPPLCGEAGNAPVQLPTLSRAACVTREGLPTLLTAGDAGLSGWEDPAPALEVGPCTGLPGVERAEVLDLVSTQLSRRILCDTLAVLSELAQPGSSMTEELAGASRVPGPHTAAAGQSCGRRDF</sequence>
<feature type="region of interest" description="Disordered" evidence="1">
    <location>
        <begin position="605"/>
        <end position="672"/>
    </location>
</feature>
<dbReference type="PANTHER" id="PTHR13958:SF5">
    <property type="entry name" value="COILED-COIL DOMAIN-CONTAINING PROTEIN 187"/>
    <property type="match status" value="1"/>
</dbReference>
<dbReference type="RefSeq" id="XP_019497463.1">
    <property type="nucleotide sequence ID" value="XM_019641918.1"/>
</dbReference>
<evidence type="ECO:0000313" key="3">
    <source>
        <dbReference type="RefSeq" id="XP_019497463.1"/>
    </source>
</evidence>
<gene>
    <name evidence="3" type="primary">LOC109382436</name>
</gene>
<feature type="region of interest" description="Disordered" evidence="1">
    <location>
        <begin position="700"/>
        <end position="723"/>
    </location>
</feature>
<evidence type="ECO:0000313" key="2">
    <source>
        <dbReference type="Proteomes" id="UP000694851"/>
    </source>
</evidence>
<feature type="region of interest" description="Disordered" evidence="1">
    <location>
        <begin position="229"/>
        <end position="251"/>
    </location>
</feature>
<feature type="compositionally biased region" description="Low complexity" evidence="1">
    <location>
        <begin position="166"/>
        <end position="187"/>
    </location>
</feature>
<feature type="compositionally biased region" description="Low complexity" evidence="1">
    <location>
        <begin position="471"/>
        <end position="502"/>
    </location>
</feature>
<dbReference type="GO" id="GO:0008017">
    <property type="term" value="F:microtubule binding"/>
    <property type="evidence" value="ECO:0007669"/>
    <property type="project" value="InterPro"/>
</dbReference>
<dbReference type="InterPro" id="IPR028750">
    <property type="entry name" value="CEP350/CC187"/>
</dbReference>
<dbReference type="PANTHER" id="PTHR13958">
    <property type="entry name" value="CENTROSOME-ASSOCIATED PROTEIN 350"/>
    <property type="match status" value="1"/>
</dbReference>
<feature type="region of interest" description="Disordered" evidence="1">
    <location>
        <begin position="265"/>
        <end position="284"/>
    </location>
</feature>
<dbReference type="KEGG" id="hai:109382436"/>
<dbReference type="Proteomes" id="UP000694851">
    <property type="component" value="Unplaced"/>
</dbReference>
<feature type="compositionally biased region" description="Low complexity" evidence="1">
    <location>
        <begin position="446"/>
        <end position="459"/>
    </location>
</feature>
<feature type="compositionally biased region" description="Low complexity" evidence="1">
    <location>
        <begin position="391"/>
        <end position="401"/>
    </location>
</feature>
<organism evidence="2 3">
    <name type="scientific">Hipposideros armiger</name>
    <name type="common">Great Himalayan leaf-nosed bat</name>
    <dbReference type="NCBI Taxonomy" id="186990"/>
    <lineage>
        <taxon>Eukaryota</taxon>
        <taxon>Metazoa</taxon>
        <taxon>Chordata</taxon>
        <taxon>Craniata</taxon>
        <taxon>Vertebrata</taxon>
        <taxon>Euteleostomi</taxon>
        <taxon>Mammalia</taxon>
        <taxon>Eutheria</taxon>
        <taxon>Laurasiatheria</taxon>
        <taxon>Chiroptera</taxon>
        <taxon>Yinpterochiroptera</taxon>
        <taxon>Rhinolophoidea</taxon>
        <taxon>Hipposideridae</taxon>
        <taxon>Hipposideros</taxon>
    </lineage>
</organism>
<feature type="region of interest" description="Disordered" evidence="1">
    <location>
        <begin position="86"/>
        <end position="207"/>
    </location>
</feature>
<proteinExistence type="predicted"/>
<dbReference type="AlphaFoldDB" id="A0A8B7RBC0"/>
<keyword evidence="2" id="KW-1185">Reference proteome</keyword>
<accession>A0A8B7RBC0</accession>
<evidence type="ECO:0000256" key="1">
    <source>
        <dbReference type="SAM" id="MobiDB-lite"/>
    </source>
</evidence>
<dbReference type="GO" id="GO:0034453">
    <property type="term" value="P:microtubule anchoring"/>
    <property type="evidence" value="ECO:0007669"/>
    <property type="project" value="InterPro"/>
</dbReference>
<dbReference type="GO" id="GO:0005813">
    <property type="term" value="C:centrosome"/>
    <property type="evidence" value="ECO:0007669"/>
    <property type="project" value="InterPro"/>
</dbReference>
<dbReference type="OrthoDB" id="306254at2759"/>
<name>A0A8B7RBC0_HIPAR</name>